<proteinExistence type="predicted"/>
<gene>
    <name evidence="2" type="ORF">IDM49_05305</name>
</gene>
<dbReference type="GeneID" id="96623644"/>
<name>A0A7H2BG67_9MICC</name>
<accession>A0A7H2BG67</accession>
<protein>
    <submittedName>
        <fullName evidence="2">Uncharacterized protein</fullName>
    </submittedName>
</protein>
<evidence type="ECO:0000256" key="1">
    <source>
        <dbReference type="SAM" id="MobiDB-lite"/>
    </source>
</evidence>
<evidence type="ECO:0000313" key="2">
    <source>
        <dbReference type="EMBL" id="QNV38663.1"/>
    </source>
</evidence>
<evidence type="ECO:0000313" key="3">
    <source>
        <dbReference type="Proteomes" id="UP000516404"/>
    </source>
</evidence>
<organism evidence="2 3">
    <name type="scientific">Rothia terrae</name>
    <dbReference type="NCBI Taxonomy" id="396015"/>
    <lineage>
        <taxon>Bacteria</taxon>
        <taxon>Bacillati</taxon>
        <taxon>Actinomycetota</taxon>
        <taxon>Actinomycetes</taxon>
        <taxon>Micrococcales</taxon>
        <taxon>Micrococcaceae</taxon>
        <taxon>Rothia</taxon>
    </lineage>
</organism>
<dbReference type="Proteomes" id="UP000516404">
    <property type="component" value="Chromosome"/>
</dbReference>
<dbReference type="KEGG" id="rter:IDM49_05305"/>
<keyword evidence="3" id="KW-1185">Reference proteome</keyword>
<dbReference type="EMBL" id="CP061539">
    <property type="protein sequence ID" value="QNV38663.1"/>
    <property type="molecule type" value="Genomic_DNA"/>
</dbReference>
<dbReference type="RefSeq" id="WP_190725271.1">
    <property type="nucleotide sequence ID" value="NZ_CP061539.1"/>
</dbReference>
<feature type="region of interest" description="Disordered" evidence="1">
    <location>
        <begin position="19"/>
        <end position="100"/>
    </location>
</feature>
<feature type="compositionally biased region" description="Low complexity" evidence="1">
    <location>
        <begin position="25"/>
        <end position="91"/>
    </location>
</feature>
<reference evidence="2 3" key="1">
    <citation type="submission" date="2020-09" db="EMBL/GenBank/DDBJ databases">
        <title>Investigation of environmental microbes.</title>
        <authorList>
            <person name="Ou Y."/>
            <person name="Kang Q."/>
        </authorList>
    </citation>
    <scope>NUCLEOTIDE SEQUENCE [LARGE SCALE GENOMIC DNA]</scope>
    <source>
        <strain evidence="2 3">KJZ-14</strain>
    </source>
</reference>
<dbReference type="AlphaFoldDB" id="A0A7H2BG67"/>
<sequence>MKKILPVIALTALVLTGCGTNNEDAASPSQSPSRSTSSSSASATSTSPSPSQSPSSESPASPETTATETQAEQPAPVAPATPETTETPVQAINPPADQPVATEMPVSAIPEYDPNAAQQLTVEDFINTGGNCISDAWTSTLPFDEELFEKVKMYCDTNDLGDWAGGNDPYAYAQQYQQQTTRPEPQFGYTNNELTYEQCQILDHNTAMSGQIQYCGTEYGL</sequence>
<dbReference type="PROSITE" id="PS51257">
    <property type="entry name" value="PROKAR_LIPOPROTEIN"/>
    <property type="match status" value="1"/>
</dbReference>